<reference evidence="1 2" key="2">
    <citation type="submission" date="2011-11" db="EMBL/GenBank/DDBJ databases">
        <authorList>
            <consortium name="US DOE Joint Genome Institute"/>
            <person name="Lucas S."/>
            <person name="Han J."/>
            <person name="Lapidus A."/>
            <person name="Cheng J.-F."/>
            <person name="Goodwin L."/>
            <person name="Pitluck S."/>
            <person name="Peters L."/>
            <person name="Ovchinnikova G."/>
            <person name="Zhang X."/>
            <person name="Detter J.C."/>
            <person name="Han C."/>
            <person name="Tapia R."/>
            <person name="Land M."/>
            <person name="Hauser L."/>
            <person name="Kyrpides N."/>
            <person name="Ivanova N."/>
            <person name="Pagani I."/>
            <person name="Vogl K."/>
            <person name="Liu Z."/>
            <person name="Overmann J."/>
            <person name="Frigaard N.-U."/>
            <person name="Bryant D."/>
            <person name="Woyke T."/>
        </authorList>
    </citation>
    <scope>NUCLEOTIDE SEQUENCE [LARGE SCALE GENOMIC DNA]</scope>
    <source>
        <strain evidence="1 2">970</strain>
    </source>
</reference>
<proteinExistence type="predicted"/>
<protein>
    <submittedName>
        <fullName evidence="1">Uncharacterized protein</fullName>
    </submittedName>
</protein>
<gene>
    <name evidence="1" type="ORF">Thi970DRAFT_04144</name>
</gene>
<keyword evidence="2" id="KW-1185">Reference proteome</keyword>
<evidence type="ECO:0000313" key="2">
    <source>
        <dbReference type="Proteomes" id="UP000002964"/>
    </source>
</evidence>
<dbReference type="Gene3D" id="1.10.1220.170">
    <property type="match status" value="1"/>
</dbReference>
<evidence type="ECO:0000313" key="1">
    <source>
        <dbReference type="EMBL" id="EIC20505.1"/>
    </source>
</evidence>
<dbReference type="HOGENOM" id="CLU_190048_0_0_6"/>
<dbReference type="Proteomes" id="UP000002964">
    <property type="component" value="Unassembled WGS sequence"/>
</dbReference>
<dbReference type="EMBL" id="JH603170">
    <property type="protein sequence ID" value="EIC20505.1"/>
    <property type="molecule type" value="Genomic_DNA"/>
</dbReference>
<organism evidence="1 2">
    <name type="scientific">Thiorhodovibrio frisius</name>
    <dbReference type="NCBI Taxonomy" id="631362"/>
    <lineage>
        <taxon>Bacteria</taxon>
        <taxon>Pseudomonadati</taxon>
        <taxon>Pseudomonadota</taxon>
        <taxon>Gammaproteobacteria</taxon>
        <taxon>Chromatiales</taxon>
        <taxon>Chromatiaceae</taxon>
        <taxon>Thiorhodovibrio</taxon>
    </lineage>
</organism>
<dbReference type="AlphaFoldDB" id="H8Z598"/>
<sequence>MKPFEQEQAMLNIEIPDRLREKIAAIATLAEQTPEQLALEMLEERIDHQSAYLETAYLKSSARNRERLDQAIGEIRRGRFEERALIDD</sequence>
<name>H8Z598_9GAMM</name>
<reference evidence="2" key="1">
    <citation type="submission" date="2011-06" db="EMBL/GenBank/DDBJ databases">
        <authorList>
            <consortium name="US DOE Joint Genome Institute (JGI-PGF)"/>
            <person name="Lucas S."/>
            <person name="Han J."/>
            <person name="Lapidus A."/>
            <person name="Cheng J.-F."/>
            <person name="Goodwin L."/>
            <person name="Pitluck S."/>
            <person name="Peters L."/>
            <person name="Land M.L."/>
            <person name="Hauser L."/>
            <person name="Vogl K."/>
            <person name="Liu Z."/>
            <person name="Overmann J."/>
            <person name="Frigaard N.-U."/>
            <person name="Bryant D.A."/>
            <person name="Woyke T.J."/>
        </authorList>
    </citation>
    <scope>NUCLEOTIDE SEQUENCE [LARGE SCALE GENOMIC DNA]</scope>
    <source>
        <strain evidence="2">970</strain>
    </source>
</reference>
<accession>H8Z598</accession>